<dbReference type="SMART" id="SM00493">
    <property type="entry name" value="TOPRIM"/>
    <property type="match status" value="1"/>
</dbReference>
<dbReference type="NCBIfam" id="TIGR01391">
    <property type="entry name" value="dnaG"/>
    <property type="match status" value="1"/>
</dbReference>
<keyword evidence="3 12" id="KW-0808">Transferase</keyword>
<dbReference type="GO" id="GO:0003899">
    <property type="term" value="F:DNA-directed RNA polymerase activity"/>
    <property type="evidence" value="ECO:0007669"/>
    <property type="project" value="UniProtKB-UniRule"/>
</dbReference>
<dbReference type="Gene3D" id="3.90.580.10">
    <property type="entry name" value="Zinc finger, CHC2-type domain"/>
    <property type="match status" value="1"/>
</dbReference>
<feature type="zinc finger region" description="CHC2-type" evidence="12 14">
    <location>
        <begin position="38"/>
        <end position="62"/>
    </location>
</feature>
<evidence type="ECO:0000313" key="17">
    <source>
        <dbReference type="EMBL" id="QGG95625.1"/>
    </source>
</evidence>
<dbReference type="GO" id="GO:0003677">
    <property type="term" value="F:DNA binding"/>
    <property type="evidence" value="ECO:0007669"/>
    <property type="project" value="UniProtKB-KW"/>
</dbReference>
<evidence type="ECO:0000256" key="14">
    <source>
        <dbReference type="PIRSR" id="PIRSR002811-1"/>
    </source>
</evidence>
<keyword evidence="2 12" id="KW-0639">Primosome</keyword>
<reference evidence="17 18" key="1">
    <citation type="submission" date="2019-11" db="EMBL/GenBank/DDBJ databases">
        <authorList>
            <person name="He Y."/>
        </authorList>
    </citation>
    <scope>NUCLEOTIDE SEQUENCE [LARGE SCALE GENOMIC DNA]</scope>
    <source>
        <strain evidence="17 18">SCSIO 58843</strain>
    </source>
</reference>
<dbReference type="EC" id="2.7.7.101" evidence="12"/>
<dbReference type="Proteomes" id="UP000334019">
    <property type="component" value="Chromosome"/>
</dbReference>
<feature type="domain" description="Toprim" evidence="16">
    <location>
        <begin position="254"/>
        <end position="333"/>
    </location>
</feature>
<dbReference type="Gene3D" id="3.90.980.10">
    <property type="entry name" value="DNA primase, catalytic core, N-terminal domain"/>
    <property type="match status" value="1"/>
</dbReference>
<dbReference type="Gene3D" id="3.40.1360.10">
    <property type="match status" value="1"/>
</dbReference>
<keyword evidence="18" id="KW-1185">Reference proteome</keyword>
<dbReference type="AlphaFoldDB" id="A0A5Q2RR06"/>
<evidence type="ECO:0000256" key="11">
    <source>
        <dbReference type="ARBA" id="ARBA00023163"/>
    </source>
</evidence>
<dbReference type="InterPro" id="IPR036977">
    <property type="entry name" value="DNA_primase_Znf_CHC2"/>
</dbReference>
<dbReference type="GO" id="GO:1990077">
    <property type="term" value="C:primosome complex"/>
    <property type="evidence" value="ECO:0007669"/>
    <property type="project" value="UniProtKB-KW"/>
</dbReference>
<dbReference type="GO" id="GO:0005737">
    <property type="term" value="C:cytoplasm"/>
    <property type="evidence" value="ECO:0007669"/>
    <property type="project" value="TreeGrafter"/>
</dbReference>
<evidence type="ECO:0000259" key="16">
    <source>
        <dbReference type="PROSITE" id="PS50880"/>
    </source>
</evidence>
<evidence type="ECO:0000256" key="10">
    <source>
        <dbReference type="ARBA" id="ARBA00023125"/>
    </source>
</evidence>
<dbReference type="InterPro" id="IPR037068">
    <property type="entry name" value="DNA_primase_core_N_sf"/>
</dbReference>
<dbReference type="GO" id="GO:0008270">
    <property type="term" value="F:zinc ion binding"/>
    <property type="evidence" value="ECO:0007669"/>
    <property type="project" value="UniProtKB-UniRule"/>
</dbReference>
<keyword evidence="1 12" id="KW-0240">DNA-directed RNA polymerase</keyword>
<dbReference type="PANTHER" id="PTHR30313:SF2">
    <property type="entry name" value="DNA PRIMASE"/>
    <property type="match status" value="1"/>
</dbReference>
<dbReference type="CDD" id="cd03364">
    <property type="entry name" value="TOPRIM_DnaG_primases"/>
    <property type="match status" value="1"/>
</dbReference>
<proteinExistence type="inferred from homology"/>
<keyword evidence="9" id="KW-0460">Magnesium</keyword>
<dbReference type="GO" id="GO:0006269">
    <property type="term" value="P:DNA replication, synthesis of primer"/>
    <property type="evidence" value="ECO:0007669"/>
    <property type="project" value="UniProtKB-UniRule"/>
</dbReference>
<dbReference type="RefSeq" id="WP_153759732.1">
    <property type="nucleotide sequence ID" value="NZ_CP045851.1"/>
</dbReference>
<evidence type="ECO:0000256" key="5">
    <source>
        <dbReference type="ARBA" id="ARBA00022705"/>
    </source>
</evidence>
<keyword evidence="6 12" id="KW-0479">Metal-binding</keyword>
<dbReference type="SUPFAM" id="SSF57783">
    <property type="entry name" value="Zinc beta-ribbon"/>
    <property type="match status" value="1"/>
</dbReference>
<evidence type="ECO:0000256" key="13">
    <source>
        <dbReference type="PIRNR" id="PIRNR002811"/>
    </source>
</evidence>
<dbReference type="InterPro" id="IPR019475">
    <property type="entry name" value="DNA_primase_DnaB-bd"/>
</dbReference>
<comment type="cofactor">
    <cofactor evidence="12 13 14">
        <name>Zn(2+)</name>
        <dbReference type="ChEBI" id="CHEBI:29105"/>
    </cofactor>
    <text evidence="12 13 14">Binds 1 zinc ion per monomer.</text>
</comment>
<dbReference type="HAMAP" id="MF_00974">
    <property type="entry name" value="DNA_primase_DnaG"/>
    <property type="match status" value="1"/>
</dbReference>
<feature type="compositionally biased region" description="Basic and acidic residues" evidence="15">
    <location>
        <begin position="429"/>
        <end position="442"/>
    </location>
</feature>
<keyword evidence="7 12" id="KW-0863">Zinc-finger</keyword>
<evidence type="ECO:0000313" key="18">
    <source>
        <dbReference type="Proteomes" id="UP000334019"/>
    </source>
</evidence>
<evidence type="ECO:0000256" key="2">
    <source>
        <dbReference type="ARBA" id="ARBA00022515"/>
    </source>
</evidence>
<sequence length="592" mass="65739">MGIVDEDIAAVREASDIVAIVSQYTQLKRVGRRFTGLCPFHSEKSPSFSVNAEQGLYYCFGCQAKGDVITFIREIEHTDFVGAVETLAGRSGVTLRYTDRDEGESRKRKARLIEAVARAVDWYHERLKTAPDAGPARSYLRSRGFTKDTVERYKLGWAPDDWDQLVTALKLPDDVVKDSGLGFRNRRGRQQDAFRGRVLFPIFDAGGDPVAFGGRILPGAEGAKYINSHESPIYSKSRALYGLNWAKAEVVRADEVIICEGYTDVIAFGEAGLGRAVATCGTALTESHVQILRKYARRVVLAFDADAAGQSAAERFYEWERRFEVDVAVAALPRGVDPADLAREDPAALEKAVVDAKPFLGFRLDRVLGAADLSTPEGRARGAEAALAVIAEHPSALVRDQYLMAVADRCRIDVDRLRDGLRNPRRRQERTEEARTTEERPTRRTAPRRNTPELEALRLAVHRRDEILPLLDPCLFDDELLAAALDALTRTGDLRAAIAESDPETADLLQRLAVEESEADPIDVVGRLVTEATRRTIAGFDAEARQAGEPLLFSEITGWLNRRIMEMREPATEPEARDALLAWLRQRAIGEP</sequence>
<evidence type="ECO:0000256" key="3">
    <source>
        <dbReference type="ARBA" id="ARBA00022679"/>
    </source>
</evidence>
<keyword evidence="4 12" id="KW-0548">Nucleotidyltransferase</keyword>
<accession>A0A5Q2RR06</accession>
<dbReference type="GO" id="GO:0000428">
    <property type="term" value="C:DNA-directed RNA polymerase complex"/>
    <property type="evidence" value="ECO:0007669"/>
    <property type="project" value="UniProtKB-KW"/>
</dbReference>
<organism evidence="17 18">
    <name type="scientific">Actinomarinicola tropica</name>
    <dbReference type="NCBI Taxonomy" id="2789776"/>
    <lineage>
        <taxon>Bacteria</taxon>
        <taxon>Bacillati</taxon>
        <taxon>Actinomycetota</taxon>
        <taxon>Acidimicrobiia</taxon>
        <taxon>Acidimicrobiales</taxon>
        <taxon>Iamiaceae</taxon>
        <taxon>Actinomarinicola</taxon>
    </lineage>
</organism>
<dbReference type="SMART" id="SM00400">
    <property type="entry name" value="ZnF_CHCC"/>
    <property type="match status" value="1"/>
</dbReference>
<evidence type="ECO:0000256" key="15">
    <source>
        <dbReference type="SAM" id="MobiDB-lite"/>
    </source>
</evidence>
<evidence type="ECO:0000256" key="7">
    <source>
        <dbReference type="ARBA" id="ARBA00022771"/>
    </source>
</evidence>
<evidence type="ECO:0000256" key="6">
    <source>
        <dbReference type="ARBA" id="ARBA00022723"/>
    </source>
</evidence>
<dbReference type="PROSITE" id="PS50880">
    <property type="entry name" value="TOPRIM"/>
    <property type="match status" value="1"/>
</dbReference>
<comment type="function">
    <text evidence="12 13">RNA polymerase that catalyzes the synthesis of short RNA molecules used as primers for DNA polymerase during DNA replication.</text>
</comment>
<dbReference type="Pfam" id="PF10410">
    <property type="entry name" value="DnaB_bind"/>
    <property type="match status" value="1"/>
</dbReference>
<keyword evidence="10 12" id="KW-0238">DNA-binding</keyword>
<evidence type="ECO:0000256" key="4">
    <source>
        <dbReference type="ARBA" id="ARBA00022695"/>
    </source>
</evidence>
<dbReference type="InterPro" id="IPR050219">
    <property type="entry name" value="DnaG_primase"/>
</dbReference>
<dbReference type="Pfam" id="PF13155">
    <property type="entry name" value="Toprim_2"/>
    <property type="match status" value="1"/>
</dbReference>
<dbReference type="InterPro" id="IPR034151">
    <property type="entry name" value="TOPRIM_DnaG_bac"/>
</dbReference>
<dbReference type="Pfam" id="PF08275">
    <property type="entry name" value="DNAG_N"/>
    <property type="match status" value="1"/>
</dbReference>
<comment type="catalytic activity">
    <reaction evidence="12">
        <text>ssDNA + n NTP = ssDNA/pppN(pN)n-1 hybrid + (n-1) diphosphate.</text>
        <dbReference type="EC" id="2.7.7.101"/>
    </reaction>
</comment>
<dbReference type="SUPFAM" id="SSF56731">
    <property type="entry name" value="DNA primase core"/>
    <property type="match status" value="1"/>
</dbReference>
<dbReference type="InterPro" id="IPR002694">
    <property type="entry name" value="Znf_CHC2"/>
</dbReference>
<dbReference type="InterPro" id="IPR030846">
    <property type="entry name" value="DnaG_bac"/>
</dbReference>
<dbReference type="InterPro" id="IPR006295">
    <property type="entry name" value="DNA_primase_DnaG"/>
</dbReference>
<comment type="domain">
    <text evidence="12">Contains an N-terminal zinc-binding domain, a central core domain that contains the primase activity, and a C-terminal DnaB-binding domain.</text>
</comment>
<dbReference type="FunFam" id="3.90.580.10:FF:000001">
    <property type="entry name" value="DNA primase"/>
    <property type="match status" value="1"/>
</dbReference>
<gene>
    <name evidence="12" type="primary">dnaG</name>
    <name evidence="17" type="ORF">GH723_11255</name>
</gene>
<dbReference type="PIRSF" id="PIRSF002811">
    <property type="entry name" value="DnaG"/>
    <property type="match status" value="1"/>
</dbReference>
<dbReference type="PANTHER" id="PTHR30313">
    <property type="entry name" value="DNA PRIMASE"/>
    <property type="match status" value="1"/>
</dbReference>
<keyword evidence="11 12" id="KW-0804">Transcription</keyword>
<evidence type="ECO:0000256" key="1">
    <source>
        <dbReference type="ARBA" id="ARBA00022478"/>
    </source>
</evidence>
<name>A0A5Q2RR06_9ACTN</name>
<comment type="subunit">
    <text evidence="12">Monomer. Interacts with DnaB.</text>
</comment>
<dbReference type="Pfam" id="PF01807">
    <property type="entry name" value="Zn_ribbon_DnaG"/>
    <property type="match status" value="1"/>
</dbReference>
<evidence type="ECO:0000256" key="8">
    <source>
        <dbReference type="ARBA" id="ARBA00022833"/>
    </source>
</evidence>
<dbReference type="KEGG" id="atq:GH723_11255"/>
<evidence type="ECO:0000256" key="12">
    <source>
        <dbReference type="HAMAP-Rule" id="MF_00974"/>
    </source>
</evidence>
<dbReference type="InterPro" id="IPR013264">
    <property type="entry name" value="DNAG_N"/>
</dbReference>
<keyword evidence="8 12" id="KW-0862">Zinc</keyword>
<protein>
    <recommendedName>
        <fullName evidence="12 13">DNA primase</fullName>
        <ecNumber evidence="12">2.7.7.101</ecNumber>
    </recommendedName>
</protein>
<dbReference type="EMBL" id="CP045851">
    <property type="protein sequence ID" value="QGG95625.1"/>
    <property type="molecule type" value="Genomic_DNA"/>
</dbReference>
<evidence type="ECO:0000256" key="9">
    <source>
        <dbReference type="ARBA" id="ARBA00022842"/>
    </source>
</evidence>
<feature type="region of interest" description="Disordered" evidence="15">
    <location>
        <begin position="423"/>
        <end position="450"/>
    </location>
</feature>
<dbReference type="InterPro" id="IPR006171">
    <property type="entry name" value="TOPRIM_dom"/>
</dbReference>
<keyword evidence="5 12" id="KW-0235">DNA replication</keyword>
<comment type="similarity">
    <text evidence="12 13">Belongs to the DnaG primase family.</text>
</comment>